<evidence type="ECO:0000256" key="9">
    <source>
        <dbReference type="ARBA" id="ARBA00023237"/>
    </source>
</evidence>
<evidence type="ECO:0000256" key="8">
    <source>
        <dbReference type="ARBA" id="ARBA00023170"/>
    </source>
</evidence>
<dbReference type="InterPro" id="IPR012910">
    <property type="entry name" value="Plug_dom"/>
</dbReference>
<dbReference type="Pfam" id="PF07715">
    <property type="entry name" value="Plug"/>
    <property type="match status" value="1"/>
</dbReference>
<keyword evidence="16" id="KW-1185">Reference proteome</keyword>
<dbReference type="Pfam" id="PF00593">
    <property type="entry name" value="TonB_dep_Rec_b-barrel"/>
    <property type="match status" value="1"/>
</dbReference>
<evidence type="ECO:0000313" key="15">
    <source>
        <dbReference type="EMBL" id="RFM27745.1"/>
    </source>
</evidence>
<sequence>MPRWTCLLLICLLLHVAATAQRTITITVQDKLTHEPVAAVTVKSNEQIITTGNAKGAVVLHLPDTVSTFQFTAVGYEDLEQQLQPNADNMVLLMQPDENTLNAVVVSSTRTNDRIENATTKVEVLGQEEMNEESMVKPGNIASILGDISGVQVQQSSAASGNTNIRIQGLNGQYTQLLRDGIPLYEGFSGGFGVLSIPPLDLKQLELIKGAASTLYGGGAIAGLINFISKKPAYTPEATFVASQSTLGETNINGYYAQRWKQAGFTLFAGQTFQQQKDVDKDGLSDVPDINSTLIHPTLFFYPTDNSYVSIGWSGSFEKRKGGDMEVLHGKADSVHTYFENNKLSRNTFTFIAGNRFSSRVSATLKGSYSLFHRDIATNTYLFNAKQQNFYTEAALAVNLPKHNINTGINITGDVFTPDAATPAPLGRFSNTTPGMFAQDTWQLFPQTKIEGGLRVDHHNDYGTFVLPRLAVFQRINSTWGIRTGFGMGYKTPNALTPQIKDYDLVDILPIGPGVRPEKSAGWNFEVNYKKEFGKGNSFFINHAFFVTQINSPVIGTEDAQGMLSFANAPKPIHTKGFDTYVQMQLHSGWEFYLGYTLTDAERTYLSQNQFMPLTPRNRAAATAVYKPNDSWRFGLEGSYNGRQYRDSDSKTPDYYFIALMAERKFGNKISLVLNCENLLDERQSKHESLYTGSITHPDFKPLWAPIDGRIINLALRIKPFAN</sequence>
<evidence type="ECO:0000256" key="3">
    <source>
        <dbReference type="ARBA" id="ARBA00022452"/>
    </source>
</evidence>
<feature type="chain" id="PRO_5017618767" evidence="12">
    <location>
        <begin position="21"/>
        <end position="723"/>
    </location>
</feature>
<dbReference type="InterPro" id="IPR000531">
    <property type="entry name" value="Beta-barrel_TonB"/>
</dbReference>
<dbReference type="InterPro" id="IPR037066">
    <property type="entry name" value="Plug_dom_sf"/>
</dbReference>
<evidence type="ECO:0000256" key="11">
    <source>
        <dbReference type="RuleBase" id="RU003357"/>
    </source>
</evidence>
<keyword evidence="3 10" id="KW-1134">Transmembrane beta strand</keyword>
<evidence type="ECO:0000256" key="1">
    <source>
        <dbReference type="ARBA" id="ARBA00004571"/>
    </source>
</evidence>
<comment type="subcellular location">
    <subcellularLocation>
        <location evidence="1 10">Cell outer membrane</location>
        <topology evidence="1 10">Multi-pass membrane protein</topology>
    </subcellularLocation>
</comment>
<organism evidence="15 16">
    <name type="scientific">Deminuibacter soli</name>
    <dbReference type="NCBI Taxonomy" id="2291815"/>
    <lineage>
        <taxon>Bacteria</taxon>
        <taxon>Pseudomonadati</taxon>
        <taxon>Bacteroidota</taxon>
        <taxon>Chitinophagia</taxon>
        <taxon>Chitinophagales</taxon>
        <taxon>Chitinophagaceae</taxon>
        <taxon>Deminuibacter</taxon>
    </lineage>
</organism>
<dbReference type="SUPFAM" id="SSF56935">
    <property type="entry name" value="Porins"/>
    <property type="match status" value="1"/>
</dbReference>
<comment type="similarity">
    <text evidence="10 11">Belongs to the TonB-dependent receptor family.</text>
</comment>
<proteinExistence type="inferred from homology"/>
<keyword evidence="9 10" id="KW-0998">Cell outer membrane</keyword>
<feature type="domain" description="TonB-dependent receptor plug" evidence="14">
    <location>
        <begin position="116"/>
        <end position="223"/>
    </location>
</feature>
<evidence type="ECO:0000256" key="2">
    <source>
        <dbReference type="ARBA" id="ARBA00022448"/>
    </source>
</evidence>
<keyword evidence="2 10" id="KW-0813">Transport</keyword>
<keyword evidence="6 11" id="KW-0798">TonB box</keyword>
<reference evidence="15 16" key="1">
    <citation type="submission" date="2018-08" db="EMBL/GenBank/DDBJ databases">
        <title>Chitinophagaceae sp. K23C18032701, a novel bacterium isolated from forest soil.</title>
        <authorList>
            <person name="Wang C."/>
        </authorList>
    </citation>
    <scope>NUCLEOTIDE SEQUENCE [LARGE SCALE GENOMIC DNA]</scope>
    <source>
        <strain evidence="15 16">K23C18032701</strain>
    </source>
</reference>
<evidence type="ECO:0000256" key="5">
    <source>
        <dbReference type="ARBA" id="ARBA00022729"/>
    </source>
</evidence>
<protein>
    <submittedName>
        <fullName evidence="15">TonB-dependent receptor</fullName>
    </submittedName>
</protein>
<evidence type="ECO:0000256" key="10">
    <source>
        <dbReference type="PROSITE-ProRule" id="PRU01360"/>
    </source>
</evidence>
<evidence type="ECO:0000313" key="16">
    <source>
        <dbReference type="Proteomes" id="UP000261284"/>
    </source>
</evidence>
<dbReference type="GO" id="GO:0044718">
    <property type="term" value="P:siderophore transmembrane transport"/>
    <property type="evidence" value="ECO:0007669"/>
    <property type="project" value="TreeGrafter"/>
</dbReference>
<evidence type="ECO:0000259" key="13">
    <source>
        <dbReference type="Pfam" id="PF00593"/>
    </source>
</evidence>
<dbReference type="InterPro" id="IPR036942">
    <property type="entry name" value="Beta-barrel_TonB_sf"/>
</dbReference>
<dbReference type="PANTHER" id="PTHR30069">
    <property type="entry name" value="TONB-DEPENDENT OUTER MEMBRANE RECEPTOR"/>
    <property type="match status" value="1"/>
</dbReference>
<dbReference type="Gene3D" id="2.40.170.20">
    <property type="entry name" value="TonB-dependent receptor, beta-barrel domain"/>
    <property type="match status" value="1"/>
</dbReference>
<keyword evidence="4 10" id="KW-0812">Transmembrane</keyword>
<dbReference type="RefSeq" id="WP_116847822.1">
    <property type="nucleotide sequence ID" value="NZ_QTJU01000004.1"/>
</dbReference>
<name>A0A3E1NII8_9BACT</name>
<accession>A0A3E1NII8</accession>
<dbReference type="Gene3D" id="2.170.130.10">
    <property type="entry name" value="TonB-dependent receptor, plug domain"/>
    <property type="match status" value="1"/>
</dbReference>
<evidence type="ECO:0000256" key="4">
    <source>
        <dbReference type="ARBA" id="ARBA00022692"/>
    </source>
</evidence>
<keyword evidence="5 12" id="KW-0732">Signal</keyword>
<feature type="signal peptide" evidence="12">
    <location>
        <begin position="1"/>
        <end position="20"/>
    </location>
</feature>
<keyword evidence="7 10" id="KW-0472">Membrane</keyword>
<evidence type="ECO:0000256" key="7">
    <source>
        <dbReference type="ARBA" id="ARBA00023136"/>
    </source>
</evidence>
<comment type="caution">
    <text evidence="15">The sequence shown here is derived from an EMBL/GenBank/DDBJ whole genome shotgun (WGS) entry which is preliminary data.</text>
</comment>
<keyword evidence="8 15" id="KW-0675">Receptor</keyword>
<evidence type="ECO:0000256" key="6">
    <source>
        <dbReference type="ARBA" id="ARBA00023077"/>
    </source>
</evidence>
<dbReference type="GO" id="GO:0009279">
    <property type="term" value="C:cell outer membrane"/>
    <property type="evidence" value="ECO:0007669"/>
    <property type="project" value="UniProtKB-SubCell"/>
</dbReference>
<dbReference type="OrthoDB" id="1109239at2"/>
<feature type="domain" description="TonB-dependent receptor-like beta-barrel" evidence="13">
    <location>
        <begin position="301"/>
        <end position="679"/>
    </location>
</feature>
<evidence type="ECO:0000259" key="14">
    <source>
        <dbReference type="Pfam" id="PF07715"/>
    </source>
</evidence>
<dbReference type="PROSITE" id="PS52016">
    <property type="entry name" value="TONB_DEPENDENT_REC_3"/>
    <property type="match status" value="1"/>
</dbReference>
<dbReference type="GO" id="GO:0015344">
    <property type="term" value="F:siderophore uptake transmembrane transporter activity"/>
    <property type="evidence" value="ECO:0007669"/>
    <property type="project" value="TreeGrafter"/>
</dbReference>
<dbReference type="AlphaFoldDB" id="A0A3E1NII8"/>
<gene>
    <name evidence="15" type="ORF">DXN05_13670</name>
</gene>
<evidence type="ECO:0000256" key="12">
    <source>
        <dbReference type="SAM" id="SignalP"/>
    </source>
</evidence>
<dbReference type="PANTHER" id="PTHR30069:SF29">
    <property type="entry name" value="HEMOGLOBIN AND HEMOGLOBIN-HAPTOGLOBIN-BINDING PROTEIN 1-RELATED"/>
    <property type="match status" value="1"/>
</dbReference>
<dbReference type="InterPro" id="IPR039426">
    <property type="entry name" value="TonB-dep_rcpt-like"/>
</dbReference>
<dbReference type="Proteomes" id="UP000261284">
    <property type="component" value="Unassembled WGS sequence"/>
</dbReference>
<dbReference type="EMBL" id="QTJU01000004">
    <property type="protein sequence ID" value="RFM27745.1"/>
    <property type="molecule type" value="Genomic_DNA"/>
</dbReference>